<comment type="caution">
    <text evidence="14">The sequence shown here is derived from an EMBL/GenBank/DDBJ whole genome shotgun (WGS) entry which is preliminary data.</text>
</comment>
<dbReference type="PANTHER" id="PTHR38674:SF1">
    <property type="entry name" value="ALKANE 1-MONOOXYGENASE 1"/>
    <property type="match status" value="1"/>
</dbReference>
<evidence type="ECO:0000256" key="7">
    <source>
        <dbReference type="ARBA" id="ARBA00022989"/>
    </source>
</evidence>
<keyword evidence="15" id="KW-1185">Reference proteome</keyword>
<dbReference type="Proteomes" id="UP001595693">
    <property type="component" value="Unassembled WGS sequence"/>
</dbReference>
<evidence type="ECO:0000256" key="8">
    <source>
        <dbReference type="ARBA" id="ARBA00023002"/>
    </source>
</evidence>
<evidence type="ECO:0000256" key="1">
    <source>
        <dbReference type="ARBA" id="ARBA00004429"/>
    </source>
</evidence>
<evidence type="ECO:0000256" key="4">
    <source>
        <dbReference type="ARBA" id="ARBA00022519"/>
    </source>
</evidence>
<evidence type="ECO:0000256" key="12">
    <source>
        <dbReference type="SAM" id="Phobius"/>
    </source>
</evidence>
<dbReference type="RefSeq" id="WP_055397860.1">
    <property type="nucleotide sequence ID" value="NZ_JAMXAX010000029.1"/>
</dbReference>
<keyword evidence="6" id="KW-0479">Metal-binding</keyword>
<comment type="similarity">
    <text evidence="2">Belongs to the fatty acid desaturase type 1 family. AlkB subfamily.</text>
</comment>
<keyword evidence="10" id="KW-0503">Monooxygenase</keyword>
<evidence type="ECO:0000256" key="6">
    <source>
        <dbReference type="ARBA" id="ARBA00022723"/>
    </source>
</evidence>
<evidence type="ECO:0000256" key="10">
    <source>
        <dbReference type="ARBA" id="ARBA00023033"/>
    </source>
</evidence>
<keyword evidence="3" id="KW-1003">Cell membrane</keyword>
<evidence type="ECO:0000259" key="13">
    <source>
        <dbReference type="Pfam" id="PF00487"/>
    </source>
</evidence>
<gene>
    <name evidence="14" type="ORF">ACFOW3_18820</name>
</gene>
<feature type="transmembrane region" description="Helical" evidence="12">
    <location>
        <begin position="88"/>
        <end position="108"/>
    </location>
</feature>
<sequence>MLQATRYDDTTYRDRKRYAWLLSLVVPCTVGVGPALMLWTGETLALWTPVVFFYLVAPLLDWLLGVDQSNPPESAVPALERDRYYRRITYLLVPVLWAAFIFSTWFVATQPLPWHGVLAMVLTTGTVGGFCINLGHELGHKNSKLERWLAKLVLAPTAYGHFFIEHNRGHHRDVATPADPASSRMGESIYRFALREMPGALRRAWALEKDRLARQQQPQFSWHNEILQPALITLLLWTALALWLGLFVLPFLVVASFWANFQLTSANYVEHYGLLRTQDASGRYEPCQPHHSWNSNHLFSNWALFHLQRHSDHHAHPLRRYQSLRHFDHVPQLPIGYFGMFTLAYVPPLWRRVMDPRLLAMAGRDATHINIDPRQRAQVVRRYGLREGAQPAG</sequence>
<keyword evidence="4" id="KW-0997">Cell inner membrane</keyword>
<feature type="transmembrane region" description="Helical" evidence="12">
    <location>
        <begin position="45"/>
        <end position="64"/>
    </location>
</feature>
<evidence type="ECO:0000256" key="5">
    <source>
        <dbReference type="ARBA" id="ARBA00022692"/>
    </source>
</evidence>
<accession>A0ABV8DEH0</accession>
<keyword evidence="5 12" id="KW-0812">Transmembrane</keyword>
<feature type="transmembrane region" description="Helical" evidence="12">
    <location>
        <begin position="20"/>
        <end position="39"/>
    </location>
</feature>
<dbReference type="InterPro" id="IPR005804">
    <property type="entry name" value="FA_desaturase_dom"/>
</dbReference>
<dbReference type="Pfam" id="PF00487">
    <property type="entry name" value="FA_desaturase"/>
    <property type="match status" value="1"/>
</dbReference>
<evidence type="ECO:0000256" key="9">
    <source>
        <dbReference type="ARBA" id="ARBA00023004"/>
    </source>
</evidence>
<proteinExistence type="inferred from homology"/>
<reference evidence="15" key="1">
    <citation type="journal article" date="2019" name="Int. J. Syst. Evol. Microbiol.">
        <title>The Global Catalogue of Microorganisms (GCM) 10K type strain sequencing project: providing services to taxonomists for standard genome sequencing and annotation.</title>
        <authorList>
            <consortium name="The Broad Institute Genomics Platform"/>
            <consortium name="The Broad Institute Genome Sequencing Center for Infectious Disease"/>
            <person name="Wu L."/>
            <person name="Ma J."/>
        </authorList>
    </citation>
    <scope>NUCLEOTIDE SEQUENCE [LARGE SCALE GENOMIC DNA]</scope>
    <source>
        <strain evidence="15">CCUG 2113</strain>
    </source>
</reference>
<dbReference type="CDD" id="cd03512">
    <property type="entry name" value="Alkane-hydroxylase"/>
    <property type="match status" value="1"/>
</dbReference>
<keyword evidence="8" id="KW-0560">Oxidoreductase</keyword>
<evidence type="ECO:0000256" key="11">
    <source>
        <dbReference type="ARBA" id="ARBA00023136"/>
    </source>
</evidence>
<protein>
    <submittedName>
        <fullName evidence="14">Alkane 1-monooxygenase</fullName>
    </submittedName>
</protein>
<dbReference type="EMBL" id="JBHSAJ010000056">
    <property type="protein sequence ID" value="MFC3936677.1"/>
    <property type="molecule type" value="Genomic_DNA"/>
</dbReference>
<feature type="domain" description="Fatty acid desaturase" evidence="13">
    <location>
        <begin position="114"/>
        <end position="328"/>
    </location>
</feature>
<dbReference type="PANTHER" id="PTHR38674">
    <property type="entry name" value="ALKANE 1-MONOOXYGENASE 1"/>
    <property type="match status" value="1"/>
</dbReference>
<keyword evidence="7 12" id="KW-1133">Transmembrane helix</keyword>
<name>A0ABV8DEH0_9BURK</name>
<evidence type="ECO:0000313" key="14">
    <source>
        <dbReference type="EMBL" id="MFC3936677.1"/>
    </source>
</evidence>
<evidence type="ECO:0000313" key="15">
    <source>
        <dbReference type="Proteomes" id="UP001595693"/>
    </source>
</evidence>
<keyword evidence="11 12" id="KW-0472">Membrane</keyword>
<keyword evidence="9" id="KW-0408">Iron</keyword>
<comment type="subcellular location">
    <subcellularLocation>
        <location evidence="1">Cell inner membrane</location>
        <topology evidence="1">Multi-pass membrane protein</topology>
    </subcellularLocation>
</comment>
<feature type="transmembrane region" description="Helical" evidence="12">
    <location>
        <begin position="114"/>
        <end position="135"/>
    </location>
</feature>
<organism evidence="14 15">
    <name type="scientific">Acidovorax facilis</name>
    <dbReference type="NCBI Taxonomy" id="12917"/>
    <lineage>
        <taxon>Bacteria</taxon>
        <taxon>Pseudomonadati</taxon>
        <taxon>Pseudomonadota</taxon>
        <taxon>Betaproteobacteria</taxon>
        <taxon>Burkholderiales</taxon>
        <taxon>Comamonadaceae</taxon>
        <taxon>Acidovorax</taxon>
    </lineage>
</organism>
<evidence type="ECO:0000256" key="3">
    <source>
        <dbReference type="ARBA" id="ARBA00022475"/>
    </source>
</evidence>
<feature type="transmembrane region" description="Helical" evidence="12">
    <location>
        <begin position="234"/>
        <end position="259"/>
    </location>
</feature>
<dbReference type="InterPro" id="IPR033885">
    <property type="entry name" value="AlkB/XylM"/>
</dbReference>
<evidence type="ECO:0000256" key="2">
    <source>
        <dbReference type="ARBA" id="ARBA00010823"/>
    </source>
</evidence>